<reference evidence="2" key="1">
    <citation type="submission" date="2022-02" db="EMBL/GenBank/DDBJ databases">
        <title>Atlantic sturgeon de novo genome assembly.</title>
        <authorList>
            <person name="Stock M."/>
            <person name="Klopp C."/>
            <person name="Guiguen Y."/>
            <person name="Cabau C."/>
            <person name="Parinello H."/>
            <person name="Santidrian Yebra-Pimentel E."/>
            <person name="Kuhl H."/>
            <person name="Dirks R.P."/>
            <person name="Guessner J."/>
            <person name="Wuertz S."/>
            <person name="Du K."/>
            <person name="Schartl M."/>
        </authorList>
    </citation>
    <scope>NUCLEOTIDE SEQUENCE</scope>
    <source>
        <strain evidence="2">STURGEONOMICS-FGT-2020</strain>
        <tissue evidence="2">Whole blood</tissue>
    </source>
</reference>
<evidence type="ECO:0000313" key="2">
    <source>
        <dbReference type="EMBL" id="KAK1158953.1"/>
    </source>
</evidence>
<evidence type="ECO:0000256" key="1">
    <source>
        <dbReference type="SAM" id="MobiDB-lite"/>
    </source>
</evidence>
<dbReference type="Proteomes" id="UP001230051">
    <property type="component" value="Unassembled WGS sequence"/>
</dbReference>
<name>A0AAD8D0T0_ACIOX</name>
<organism evidence="2 3">
    <name type="scientific">Acipenser oxyrinchus oxyrinchus</name>
    <dbReference type="NCBI Taxonomy" id="40147"/>
    <lineage>
        <taxon>Eukaryota</taxon>
        <taxon>Metazoa</taxon>
        <taxon>Chordata</taxon>
        <taxon>Craniata</taxon>
        <taxon>Vertebrata</taxon>
        <taxon>Euteleostomi</taxon>
        <taxon>Actinopterygii</taxon>
        <taxon>Chondrostei</taxon>
        <taxon>Acipenseriformes</taxon>
        <taxon>Acipenseridae</taxon>
        <taxon>Acipenser</taxon>
    </lineage>
</organism>
<comment type="caution">
    <text evidence="2">The sequence shown here is derived from an EMBL/GenBank/DDBJ whole genome shotgun (WGS) entry which is preliminary data.</text>
</comment>
<dbReference type="AlphaFoldDB" id="A0AAD8D0T0"/>
<dbReference type="EMBL" id="JAGXEW010000023">
    <property type="protein sequence ID" value="KAK1158953.1"/>
    <property type="molecule type" value="Genomic_DNA"/>
</dbReference>
<sequence length="76" mass="8557">MRRARDKKNEAVGLHYREQETLKKTDPQGLRVSLLCCVLQMWRAVAVTPEATGEGKSCHCETSSPKRTGQAHLIHL</sequence>
<protein>
    <submittedName>
        <fullName evidence="2">Uncharacterized protein</fullName>
    </submittedName>
</protein>
<feature type="region of interest" description="Disordered" evidence="1">
    <location>
        <begin position="53"/>
        <end position="76"/>
    </location>
</feature>
<gene>
    <name evidence="2" type="ORF">AOXY_G22778</name>
</gene>
<accession>A0AAD8D0T0</accession>
<evidence type="ECO:0000313" key="3">
    <source>
        <dbReference type="Proteomes" id="UP001230051"/>
    </source>
</evidence>
<keyword evidence="3" id="KW-1185">Reference proteome</keyword>
<proteinExistence type="predicted"/>